<feature type="transmembrane region" description="Helical" evidence="2">
    <location>
        <begin position="204"/>
        <end position="223"/>
    </location>
</feature>
<evidence type="ECO:0000259" key="3">
    <source>
        <dbReference type="Pfam" id="PF20151"/>
    </source>
</evidence>
<feature type="transmembrane region" description="Helical" evidence="2">
    <location>
        <begin position="122"/>
        <end position="143"/>
    </location>
</feature>
<feature type="region of interest" description="Disordered" evidence="1">
    <location>
        <begin position="322"/>
        <end position="350"/>
    </location>
</feature>
<proteinExistence type="predicted"/>
<gene>
    <name evidence="4" type="ORF">SCHPADRAFT_400011</name>
</gene>
<reference evidence="4 5" key="1">
    <citation type="submission" date="2015-04" db="EMBL/GenBank/DDBJ databases">
        <title>Complete genome sequence of Schizopora paradoxa KUC8140, a cosmopolitan wood degrader in East Asia.</title>
        <authorList>
            <consortium name="DOE Joint Genome Institute"/>
            <person name="Min B."/>
            <person name="Park H."/>
            <person name="Jang Y."/>
            <person name="Kim J.-J."/>
            <person name="Kim K.H."/>
            <person name="Pangilinan J."/>
            <person name="Lipzen A."/>
            <person name="Riley R."/>
            <person name="Grigoriev I.V."/>
            <person name="Spatafora J.W."/>
            <person name="Choi I.-G."/>
        </authorList>
    </citation>
    <scope>NUCLEOTIDE SEQUENCE [LARGE SCALE GENOMIC DNA]</scope>
    <source>
        <strain evidence="4 5">KUC8140</strain>
    </source>
</reference>
<dbReference type="AlphaFoldDB" id="A0A0H2RMD2"/>
<organism evidence="4 5">
    <name type="scientific">Schizopora paradoxa</name>
    <dbReference type="NCBI Taxonomy" id="27342"/>
    <lineage>
        <taxon>Eukaryota</taxon>
        <taxon>Fungi</taxon>
        <taxon>Dikarya</taxon>
        <taxon>Basidiomycota</taxon>
        <taxon>Agaricomycotina</taxon>
        <taxon>Agaricomycetes</taxon>
        <taxon>Hymenochaetales</taxon>
        <taxon>Schizoporaceae</taxon>
        <taxon>Schizopora</taxon>
    </lineage>
</organism>
<protein>
    <recommendedName>
        <fullName evidence="3">DUF6533 domain-containing protein</fullName>
    </recommendedName>
</protein>
<sequence length="386" mass="43816">MTTISGLIASVVTDIQNTRYSELSSSAIIVYDHLITFDQEVEHVWNAPWTIGKTLFLINRYYTLFVVTFNNYGNYLARKRSTIRSLFANFSRTIQSKTNELLVRLTFLWHFSRLIKSSCSQFFHWQGWTGLIACALGEITLQLRLYALYYGNKRILALMLCSFLAVMASSAVIMGTALHETKIESNIIPGIPFCIPIQTSNHFYAFWIPILSFETLLCSLALYKGYRSYKDQELKLRLRRRKAQRLGDASNQDVKGATLLEILLRDSVAYYIVMFATYLTTTMIWIFRPTSDLEIPIGFTVAMSCVMCNRLLLNLRGSKHGQLRRNASGTGNGHGGGTSKSQAHLTSAGDRVDVPTEEIIEVDLGEYELHKLRTLKPTRSRSVNVV</sequence>
<keyword evidence="5" id="KW-1185">Reference proteome</keyword>
<dbReference type="EMBL" id="KQ085971">
    <property type="protein sequence ID" value="KLO12767.1"/>
    <property type="molecule type" value="Genomic_DNA"/>
</dbReference>
<feature type="transmembrane region" description="Helical" evidence="2">
    <location>
        <begin position="268"/>
        <end position="287"/>
    </location>
</feature>
<accession>A0A0H2RMD2</accession>
<feature type="domain" description="DUF6533" evidence="3">
    <location>
        <begin position="20"/>
        <end position="65"/>
    </location>
</feature>
<feature type="transmembrane region" description="Helical" evidence="2">
    <location>
        <begin position="155"/>
        <end position="178"/>
    </location>
</feature>
<keyword evidence="2" id="KW-0472">Membrane</keyword>
<dbReference type="Pfam" id="PF20151">
    <property type="entry name" value="DUF6533"/>
    <property type="match status" value="1"/>
</dbReference>
<evidence type="ECO:0000256" key="1">
    <source>
        <dbReference type="SAM" id="MobiDB-lite"/>
    </source>
</evidence>
<evidence type="ECO:0000256" key="2">
    <source>
        <dbReference type="SAM" id="Phobius"/>
    </source>
</evidence>
<keyword evidence="2" id="KW-0812">Transmembrane</keyword>
<keyword evidence="2" id="KW-1133">Transmembrane helix</keyword>
<dbReference type="OrthoDB" id="3349377at2759"/>
<evidence type="ECO:0000313" key="5">
    <source>
        <dbReference type="Proteomes" id="UP000053477"/>
    </source>
</evidence>
<feature type="transmembrane region" description="Helical" evidence="2">
    <location>
        <begin position="293"/>
        <end position="313"/>
    </location>
</feature>
<dbReference type="Proteomes" id="UP000053477">
    <property type="component" value="Unassembled WGS sequence"/>
</dbReference>
<dbReference type="InterPro" id="IPR045340">
    <property type="entry name" value="DUF6533"/>
</dbReference>
<evidence type="ECO:0000313" key="4">
    <source>
        <dbReference type="EMBL" id="KLO12767.1"/>
    </source>
</evidence>
<name>A0A0H2RMD2_9AGAM</name>
<dbReference type="InParanoid" id="A0A0H2RMD2"/>